<dbReference type="EMBL" id="FWPT01000008">
    <property type="protein sequence ID" value="SMA49548.1"/>
    <property type="molecule type" value="Genomic_DNA"/>
</dbReference>
<dbReference type="AlphaFoldDB" id="A0A1X7AMR0"/>
<proteinExistence type="predicted"/>
<dbReference type="Proteomes" id="UP000196573">
    <property type="component" value="Unassembled WGS sequence"/>
</dbReference>
<sequence length="374" mass="43027">MPQCQWGGHNIYAASPDENALLQCMVPVSVQKGFDRLTNELGDHCQLALDHLHQLAHESTQQQHLDEFIGSWCDQALQLALEMPDSASLLLENIIYLLAMACIELERLQQPATVRVVDQLSMRLKQVMHESPAINFSQLTKPTKNLGNRTCQVVTDTFRAIGTYLWSWVRPKRFPEELSVAQFRDQLIASGIHKHTIGELSYSCNLFSKSHDEVVSLTRAWQNLKGAGFRDDYIHWLNNYLIYSDEPFTGIRALAEAKSEKDIYQLFQKYIQPCEYRGQMVIQALKQELPTQQITKLICDCKVTDYSPQDARIIARFWKYAERENIPGLTTLVLANFLQYEASAVQKLQLVGRLSRESLHFFVREHILSWEDPV</sequence>
<name>A0A1X7AMR0_9GAMM</name>
<organism evidence="1 2">
    <name type="scientific">Parendozoicomonas haliclonae</name>
    <dbReference type="NCBI Taxonomy" id="1960125"/>
    <lineage>
        <taxon>Bacteria</taxon>
        <taxon>Pseudomonadati</taxon>
        <taxon>Pseudomonadota</taxon>
        <taxon>Gammaproteobacteria</taxon>
        <taxon>Oceanospirillales</taxon>
        <taxon>Endozoicomonadaceae</taxon>
        <taxon>Parendozoicomonas</taxon>
    </lineage>
</organism>
<accession>A0A1X7AMR0</accession>
<evidence type="ECO:0000313" key="1">
    <source>
        <dbReference type="EMBL" id="SMA49548.1"/>
    </source>
</evidence>
<gene>
    <name evidence="1" type="ORF">EHSB41UT_03337</name>
</gene>
<keyword evidence="2" id="KW-1185">Reference proteome</keyword>
<reference evidence="1 2" key="1">
    <citation type="submission" date="2017-03" db="EMBL/GenBank/DDBJ databases">
        <authorList>
            <person name="Afonso C.L."/>
            <person name="Miller P.J."/>
            <person name="Scott M.A."/>
            <person name="Spackman E."/>
            <person name="Goraichik I."/>
            <person name="Dimitrov K.M."/>
            <person name="Suarez D.L."/>
            <person name="Swayne D.E."/>
        </authorList>
    </citation>
    <scope>NUCLEOTIDE SEQUENCE [LARGE SCALE GENOMIC DNA]</scope>
    <source>
        <strain evidence="1">SB41UT1</strain>
    </source>
</reference>
<protein>
    <submittedName>
        <fullName evidence="1">Uncharacterized protein</fullName>
    </submittedName>
</protein>
<evidence type="ECO:0000313" key="2">
    <source>
        <dbReference type="Proteomes" id="UP000196573"/>
    </source>
</evidence>